<accession>A0A0F7EF62</accession>
<name>A0A0F7EF62_BRELA</name>
<dbReference type="InterPro" id="IPR006480">
    <property type="entry name" value="Phage_holin_4_1"/>
</dbReference>
<dbReference type="RefSeq" id="WP_031411235.1">
    <property type="nucleotide sequence ID" value="NZ_CP011074.1"/>
</dbReference>
<dbReference type="EMBL" id="CP011074">
    <property type="protein sequence ID" value="AKF92628.1"/>
    <property type="molecule type" value="Genomic_DNA"/>
</dbReference>
<keyword evidence="4 6" id="KW-0472">Membrane</keyword>
<dbReference type="NCBIfam" id="TIGR01593">
    <property type="entry name" value="holin_tox_secr"/>
    <property type="match status" value="1"/>
</dbReference>
<gene>
    <name evidence="7" type="ORF">EX87_02240</name>
</gene>
<evidence type="ECO:0000256" key="3">
    <source>
        <dbReference type="ARBA" id="ARBA00022989"/>
    </source>
</evidence>
<comment type="similarity">
    <text evidence="5">Belongs to the bacteriophage holin family. Cp-1 holin subfamily.</text>
</comment>
<organism evidence="7">
    <name type="scientific">Brevibacillus laterosporus</name>
    <name type="common">Bacillus laterosporus</name>
    <dbReference type="NCBI Taxonomy" id="1465"/>
    <lineage>
        <taxon>Bacteria</taxon>
        <taxon>Bacillati</taxon>
        <taxon>Bacillota</taxon>
        <taxon>Bacilli</taxon>
        <taxon>Bacillales</taxon>
        <taxon>Paenibacillaceae</taxon>
        <taxon>Brevibacillus</taxon>
    </lineage>
</organism>
<evidence type="ECO:0000256" key="5">
    <source>
        <dbReference type="ARBA" id="ARBA00023600"/>
    </source>
</evidence>
<protein>
    <submittedName>
        <fullName evidence="7">Holin</fullName>
    </submittedName>
</protein>
<evidence type="ECO:0000256" key="1">
    <source>
        <dbReference type="ARBA" id="ARBA00004141"/>
    </source>
</evidence>
<evidence type="ECO:0000313" key="7">
    <source>
        <dbReference type="EMBL" id="AKF92628.1"/>
    </source>
</evidence>
<feature type="transmembrane region" description="Helical" evidence="6">
    <location>
        <begin position="12"/>
        <end position="34"/>
    </location>
</feature>
<dbReference type="GO" id="GO:0016020">
    <property type="term" value="C:membrane"/>
    <property type="evidence" value="ECO:0007669"/>
    <property type="project" value="UniProtKB-SubCell"/>
</dbReference>
<evidence type="ECO:0000256" key="6">
    <source>
        <dbReference type="SAM" id="Phobius"/>
    </source>
</evidence>
<dbReference type="AlphaFoldDB" id="A0A0F7EF62"/>
<evidence type="ECO:0000256" key="4">
    <source>
        <dbReference type="ARBA" id="ARBA00023136"/>
    </source>
</evidence>
<proteinExistence type="inferred from homology"/>
<keyword evidence="3 6" id="KW-1133">Transmembrane helix</keyword>
<reference evidence="7" key="1">
    <citation type="submission" date="2015-03" db="EMBL/GenBank/DDBJ databases">
        <title>MIGS Cultured Bacterial/Archaeal sample from Brevibacillus laterosporus.</title>
        <authorList>
            <person name="Zeng D."/>
            <person name="Zhu L."/>
            <person name="Dong G."/>
            <person name="Ye W."/>
            <person name="Ren D."/>
            <person name="Wu L."/>
            <person name="Xu J."/>
            <person name="Li G."/>
            <person name="Guo L."/>
        </authorList>
    </citation>
    <scope>NUCLEOTIDE SEQUENCE</scope>
    <source>
        <strain evidence="7">B9</strain>
    </source>
</reference>
<feature type="transmembrane region" description="Helical" evidence="6">
    <location>
        <begin position="69"/>
        <end position="87"/>
    </location>
</feature>
<dbReference type="Pfam" id="PF05105">
    <property type="entry name" value="Phage_holin_4_1"/>
    <property type="match status" value="1"/>
</dbReference>
<keyword evidence="2 6" id="KW-0812">Transmembrane</keyword>
<feature type="transmembrane region" description="Helical" evidence="6">
    <location>
        <begin position="40"/>
        <end position="60"/>
    </location>
</feature>
<comment type="subcellular location">
    <subcellularLocation>
        <location evidence="1">Membrane</location>
        <topology evidence="1">Multi-pass membrane protein</topology>
    </subcellularLocation>
</comment>
<sequence>MNFSLELNAMAKPATIVIGGIGSLVLPWIDFLYVSGHHHLLIALFLIIATDWVTGISASIKDGTYSSEYGIGGVFRTIFILFFPVLANVLDHALQTPGFLFFGVTFGLIYHTWASVTANAIRAGWEKWIPKKVMNLVGSELEAKAERAQKLRRGNDGDDY</sequence>
<evidence type="ECO:0000256" key="2">
    <source>
        <dbReference type="ARBA" id="ARBA00022692"/>
    </source>
</evidence>
<feature type="transmembrane region" description="Helical" evidence="6">
    <location>
        <begin position="99"/>
        <end position="121"/>
    </location>
</feature>